<protein>
    <submittedName>
        <fullName evidence="2">Cytosolic 5'-nucleotidase 1A-like</fullName>
    </submittedName>
</protein>
<evidence type="ECO:0000313" key="1">
    <source>
        <dbReference type="Proteomes" id="UP000504632"/>
    </source>
</evidence>
<dbReference type="PANTHER" id="PTHR31367:SF5">
    <property type="entry name" value="CYTOSOLIC 5'-NUCLEOTIDASE 1A"/>
    <property type="match status" value="1"/>
</dbReference>
<accession>A0A6J2WXZ2</accession>
<dbReference type="Proteomes" id="UP000504632">
    <property type="component" value="Chromosome 16"/>
</dbReference>
<dbReference type="GO" id="GO:0009117">
    <property type="term" value="P:nucleotide metabolic process"/>
    <property type="evidence" value="ECO:0007669"/>
    <property type="project" value="InterPro"/>
</dbReference>
<dbReference type="GO" id="GO:0046085">
    <property type="term" value="P:adenosine metabolic process"/>
    <property type="evidence" value="ECO:0007669"/>
    <property type="project" value="TreeGrafter"/>
</dbReference>
<sequence>MAPETRALEPGPAFPFVRALKTVNDQLIKLYPGSQEGFTVILVVSDPTQDNGRLQTGIQQHGLTVEVFQTEPQRFIKGLKDKGTHLFLSEDPVMVREALTGGVPAATIHKPEQMLETSEKQLRVAFDADAVLFSDESERVYKKEGLQPYLKHERENVDRPLEQGPLERFAKALYRLQGMFHDKGYHRNCPIRTFLVTSRTASYTGVRALNTLRSFDLEIDEVFFLSGSNKGPVLQAIRPHVFFDDQDPHINSAKEHGVVSAHVPYGIANEQANQN</sequence>
<dbReference type="GeneID" id="115829256"/>
<dbReference type="Pfam" id="PF06189">
    <property type="entry name" value="5-nucleotidase"/>
    <property type="match status" value="1"/>
</dbReference>
<name>A0A6J2WXZ2_CHACN</name>
<proteinExistence type="predicted"/>
<dbReference type="OrthoDB" id="9994138at2759"/>
<reference evidence="2" key="1">
    <citation type="submission" date="2025-08" db="UniProtKB">
        <authorList>
            <consortium name="RefSeq"/>
        </authorList>
    </citation>
    <scope>IDENTIFICATION</scope>
</reference>
<dbReference type="GO" id="GO:0000166">
    <property type="term" value="F:nucleotide binding"/>
    <property type="evidence" value="ECO:0007669"/>
    <property type="project" value="InterPro"/>
</dbReference>
<gene>
    <name evidence="2" type="primary">LOC115829256</name>
</gene>
<dbReference type="GO" id="GO:0000287">
    <property type="term" value="F:magnesium ion binding"/>
    <property type="evidence" value="ECO:0007669"/>
    <property type="project" value="InterPro"/>
</dbReference>
<organism evidence="1 2">
    <name type="scientific">Chanos chanos</name>
    <name type="common">Milkfish</name>
    <name type="synonym">Mugil chanos</name>
    <dbReference type="NCBI Taxonomy" id="29144"/>
    <lineage>
        <taxon>Eukaryota</taxon>
        <taxon>Metazoa</taxon>
        <taxon>Chordata</taxon>
        <taxon>Craniata</taxon>
        <taxon>Vertebrata</taxon>
        <taxon>Euteleostomi</taxon>
        <taxon>Actinopterygii</taxon>
        <taxon>Neopterygii</taxon>
        <taxon>Teleostei</taxon>
        <taxon>Ostariophysi</taxon>
        <taxon>Gonorynchiformes</taxon>
        <taxon>Chanidae</taxon>
        <taxon>Chanos</taxon>
    </lineage>
</organism>
<dbReference type="InParanoid" id="A0A6J2WXZ2"/>
<dbReference type="PANTHER" id="PTHR31367">
    <property type="entry name" value="CYTOSOLIC 5'-NUCLEOTIDASE 1 FAMILY MEMBER"/>
    <property type="match status" value="1"/>
</dbReference>
<dbReference type="InterPro" id="IPR010394">
    <property type="entry name" value="5-nucleotidase"/>
</dbReference>
<dbReference type="AlphaFoldDB" id="A0A6J2WXZ2"/>
<dbReference type="GO" id="GO:0005829">
    <property type="term" value="C:cytosol"/>
    <property type="evidence" value="ECO:0007669"/>
    <property type="project" value="TreeGrafter"/>
</dbReference>
<keyword evidence="1" id="KW-1185">Reference proteome</keyword>
<dbReference type="RefSeq" id="XP_030649175.1">
    <property type="nucleotide sequence ID" value="XM_030793315.1"/>
</dbReference>
<evidence type="ECO:0000313" key="2">
    <source>
        <dbReference type="RefSeq" id="XP_030649175.1"/>
    </source>
</evidence>
<dbReference type="GO" id="GO:0008253">
    <property type="term" value="F:5'-nucleotidase activity"/>
    <property type="evidence" value="ECO:0007669"/>
    <property type="project" value="InterPro"/>
</dbReference>